<feature type="domain" description="ATPase dynein-related AAA" evidence="2">
    <location>
        <begin position="200"/>
        <end position="260"/>
    </location>
</feature>
<gene>
    <name evidence="3" type="ORF">GCM10009838_25350</name>
</gene>
<dbReference type="Proteomes" id="UP001499854">
    <property type="component" value="Unassembled WGS sequence"/>
</dbReference>
<feature type="compositionally biased region" description="Pro residues" evidence="1">
    <location>
        <begin position="1"/>
        <end position="17"/>
    </location>
</feature>
<dbReference type="InterPro" id="IPR027417">
    <property type="entry name" value="P-loop_NTPase"/>
</dbReference>
<feature type="compositionally biased region" description="Low complexity" evidence="1">
    <location>
        <begin position="18"/>
        <end position="41"/>
    </location>
</feature>
<evidence type="ECO:0000259" key="2">
    <source>
        <dbReference type="Pfam" id="PF07728"/>
    </source>
</evidence>
<dbReference type="SUPFAM" id="SSF52540">
    <property type="entry name" value="P-loop containing nucleoside triphosphate hydrolases"/>
    <property type="match status" value="1"/>
</dbReference>
<reference evidence="3 4" key="1">
    <citation type="journal article" date="2019" name="Int. J. Syst. Evol. Microbiol.">
        <title>The Global Catalogue of Microorganisms (GCM) 10K type strain sequencing project: providing services to taxonomists for standard genome sequencing and annotation.</title>
        <authorList>
            <consortium name="The Broad Institute Genomics Platform"/>
            <consortium name="The Broad Institute Genome Sequencing Center for Infectious Disease"/>
            <person name="Wu L."/>
            <person name="Ma J."/>
        </authorList>
    </citation>
    <scope>NUCLEOTIDE SEQUENCE [LARGE SCALE GENOMIC DNA]</scope>
    <source>
        <strain evidence="3 4">JCM 16013</strain>
    </source>
</reference>
<dbReference type="Gene3D" id="3.40.50.300">
    <property type="entry name" value="P-loop containing nucleotide triphosphate hydrolases"/>
    <property type="match status" value="1"/>
</dbReference>
<comment type="caution">
    <text evidence="3">The sequence shown here is derived from an EMBL/GenBank/DDBJ whole genome shotgun (WGS) entry which is preliminary data.</text>
</comment>
<feature type="compositionally biased region" description="Low complexity" evidence="1">
    <location>
        <begin position="149"/>
        <end position="158"/>
    </location>
</feature>
<dbReference type="Pfam" id="PF07728">
    <property type="entry name" value="AAA_5"/>
    <property type="match status" value="1"/>
</dbReference>
<keyword evidence="4" id="KW-1185">Reference proteome</keyword>
<accession>A0ABN2RBC0</accession>
<proteinExistence type="predicted"/>
<dbReference type="InterPro" id="IPR011704">
    <property type="entry name" value="ATPase_dyneun-rel_AAA"/>
</dbReference>
<organism evidence="3 4">
    <name type="scientific">Catenulispora subtropica</name>
    <dbReference type="NCBI Taxonomy" id="450798"/>
    <lineage>
        <taxon>Bacteria</taxon>
        <taxon>Bacillati</taxon>
        <taxon>Actinomycetota</taxon>
        <taxon>Actinomycetes</taxon>
        <taxon>Catenulisporales</taxon>
        <taxon>Catenulisporaceae</taxon>
        <taxon>Catenulispora</taxon>
    </lineage>
</organism>
<evidence type="ECO:0000256" key="1">
    <source>
        <dbReference type="SAM" id="MobiDB-lite"/>
    </source>
</evidence>
<feature type="region of interest" description="Disordered" evidence="1">
    <location>
        <begin position="1"/>
        <end position="58"/>
    </location>
</feature>
<evidence type="ECO:0000313" key="4">
    <source>
        <dbReference type="Proteomes" id="UP001499854"/>
    </source>
</evidence>
<protein>
    <recommendedName>
        <fullName evidence="2">ATPase dynein-related AAA domain-containing protein</fullName>
    </recommendedName>
</protein>
<name>A0ABN2RBC0_9ACTN</name>
<feature type="region of interest" description="Disordered" evidence="1">
    <location>
        <begin position="135"/>
        <end position="171"/>
    </location>
</feature>
<sequence>MTTPTLAPPGTPAPATPTPASAPTGPALGPASRPAAPAASSPTPPATPSATGGKAGPGELRAHVAGILANNHGIQYSVGDLAKILKKSGGAIGNACDTLVRRGEADSAGTSPRRYTANANTAAAAAKAVITAPGLGPARPRTPRPASPAAPTASSIALKAGPPVKGPVTRPNGQLYYPRTLANGLSDVEALRRLRAANIPVLLYGPPGTGKTSVIEAAFDDLITVAGDGDTTVADFLGEYTQREDGGYEFVYGPLVTAMR</sequence>
<dbReference type="EMBL" id="BAAAQM010000011">
    <property type="protein sequence ID" value="GAA1966512.1"/>
    <property type="molecule type" value="Genomic_DNA"/>
</dbReference>
<evidence type="ECO:0000313" key="3">
    <source>
        <dbReference type="EMBL" id="GAA1966512.1"/>
    </source>
</evidence>